<feature type="transmembrane region" description="Helical" evidence="1">
    <location>
        <begin position="72"/>
        <end position="90"/>
    </location>
</feature>
<gene>
    <name evidence="2" type="ORF">HMPREF9425_1615</name>
</gene>
<keyword evidence="1" id="KW-0472">Membrane</keyword>
<accession>A0ABP2KIU1</accession>
<feature type="transmembrane region" description="Helical" evidence="1">
    <location>
        <begin position="30"/>
        <end position="51"/>
    </location>
</feature>
<comment type="caution">
    <text evidence="2">The sequence shown here is derived from an EMBL/GenBank/DDBJ whole genome shotgun (WGS) entry which is preliminary data.</text>
</comment>
<evidence type="ECO:0000313" key="3">
    <source>
        <dbReference type="Proteomes" id="UP000003697"/>
    </source>
</evidence>
<feature type="transmembrane region" description="Helical" evidence="1">
    <location>
        <begin position="130"/>
        <end position="150"/>
    </location>
</feature>
<dbReference type="EMBL" id="AEVI01000073">
    <property type="protein sequence ID" value="EFX95506.1"/>
    <property type="molecule type" value="Genomic_DNA"/>
</dbReference>
<keyword evidence="1" id="KW-1133">Transmembrane helix</keyword>
<proteinExistence type="predicted"/>
<reference evidence="2 3" key="1">
    <citation type="submission" date="2011-01" db="EMBL/GenBank/DDBJ databases">
        <authorList>
            <person name="Muzny D."/>
            <person name="Qin X."/>
            <person name="Buhay C."/>
            <person name="Dugan-Rocha S."/>
            <person name="Ding Y."/>
            <person name="Chen G."/>
            <person name="Hawes A."/>
            <person name="Holder M."/>
            <person name="Jhangiani S."/>
            <person name="Johnson A."/>
            <person name="Khan Z."/>
            <person name="Li Z."/>
            <person name="Liu W."/>
            <person name="Liu X."/>
            <person name="Perez L."/>
            <person name="Shen H."/>
            <person name="Wang Q."/>
            <person name="Watt J."/>
            <person name="Xi L."/>
            <person name="Xin Y."/>
            <person name="Zhou J."/>
            <person name="Deng J."/>
            <person name="Jiang H."/>
            <person name="Liu Y."/>
            <person name="Qu J."/>
            <person name="Song X.-Z."/>
            <person name="Zhang L."/>
            <person name="Villasana D."/>
            <person name="Johnson A."/>
            <person name="Liu J."/>
            <person name="Liyanage D."/>
            <person name="Lorensuhewa L."/>
            <person name="Robinson T."/>
            <person name="Song A."/>
            <person name="Song B.-B."/>
            <person name="Dinh H."/>
            <person name="Thornton R."/>
            <person name="Coyle M."/>
            <person name="Francisco L."/>
            <person name="Jackson L."/>
            <person name="Javaid M."/>
            <person name="Korchina V."/>
            <person name="Kovar C."/>
            <person name="Mata R."/>
            <person name="Mathew T."/>
            <person name="Ngo R."/>
            <person name="Nguyen L."/>
            <person name="Nguyen N."/>
            <person name="Okwuonu G."/>
            <person name="Ongeri F."/>
            <person name="Pham C."/>
            <person name="Simmons D."/>
            <person name="Wilczek-Boney K."/>
            <person name="Hale W."/>
            <person name="Jakkamsetti A."/>
            <person name="Pham P."/>
            <person name="Ruth R."/>
            <person name="San Lucas F."/>
            <person name="Warren J."/>
            <person name="Zhang J."/>
            <person name="Zhao Z."/>
            <person name="Zhou C."/>
            <person name="Zhu D."/>
            <person name="Lee S."/>
            <person name="Bess C."/>
            <person name="Blankenburg K."/>
            <person name="Forbes L."/>
            <person name="Fu Q."/>
            <person name="Gubbala S."/>
            <person name="Hirani K."/>
            <person name="Jayaseelan J.C."/>
            <person name="Lara F."/>
            <person name="Munidasa M."/>
            <person name="Palculict T."/>
            <person name="Patil S."/>
            <person name="Pu L.-L."/>
            <person name="Saada N."/>
            <person name="Tang L."/>
            <person name="Weissenberger G."/>
            <person name="Zhu Y."/>
            <person name="Hemphill L."/>
            <person name="Shang Y."/>
            <person name="Youmans B."/>
            <person name="Ayvaz T."/>
            <person name="Ross M."/>
            <person name="Santibanez J."/>
            <person name="Aqrawi P."/>
            <person name="Gross S."/>
            <person name="Joshi V."/>
            <person name="Fowler G."/>
            <person name="Nazareth L."/>
            <person name="Reid J."/>
            <person name="Worley K."/>
            <person name="Petrosino J."/>
            <person name="Highlander S."/>
            <person name="Gibbs R."/>
        </authorList>
    </citation>
    <scope>NUCLEOTIDE SEQUENCE [LARGE SCALE GENOMIC DNA]</scope>
    <source>
        <strain evidence="2 3">ATCC 49124</strain>
    </source>
</reference>
<sequence length="160" mass="18361">MPSYWPISLLNGSHWTKQAKTVGVYGLSDIIHTSYIFPLKYFFLGVLTLFYKKTLNQELAEEVKREDQLYKRMILISIITALVLTVFATNQLSQVLSSFAQLWQQVFQTLASLLNFNINFENSGLFISRLVTNLPLALGLFSKLVAVYWANDKPLSQKQF</sequence>
<organism evidence="2 3">
    <name type="scientific">Streptococcus vestibularis ATCC 49124</name>
    <dbReference type="NCBI Taxonomy" id="889206"/>
    <lineage>
        <taxon>Bacteria</taxon>
        <taxon>Bacillati</taxon>
        <taxon>Bacillota</taxon>
        <taxon>Bacilli</taxon>
        <taxon>Lactobacillales</taxon>
        <taxon>Streptococcaceae</taxon>
        <taxon>Streptococcus</taxon>
    </lineage>
</organism>
<protein>
    <submittedName>
        <fullName evidence="2">Uncharacterized protein</fullName>
    </submittedName>
</protein>
<name>A0ABP2KIU1_STRVE</name>
<evidence type="ECO:0000256" key="1">
    <source>
        <dbReference type="SAM" id="Phobius"/>
    </source>
</evidence>
<dbReference type="Proteomes" id="UP000003697">
    <property type="component" value="Unassembled WGS sequence"/>
</dbReference>
<evidence type="ECO:0000313" key="2">
    <source>
        <dbReference type="EMBL" id="EFX95506.1"/>
    </source>
</evidence>
<keyword evidence="3" id="KW-1185">Reference proteome</keyword>
<keyword evidence="1" id="KW-0812">Transmembrane</keyword>